<evidence type="ECO:0000259" key="12">
    <source>
        <dbReference type="PROSITE" id="PS50262"/>
    </source>
</evidence>
<dbReference type="InterPro" id="IPR050119">
    <property type="entry name" value="CCR1-9-like"/>
</dbReference>
<dbReference type="GO" id="GO:0009897">
    <property type="term" value="C:external side of plasma membrane"/>
    <property type="evidence" value="ECO:0007669"/>
    <property type="project" value="TreeGrafter"/>
</dbReference>
<dbReference type="GO" id="GO:0060326">
    <property type="term" value="P:cell chemotaxis"/>
    <property type="evidence" value="ECO:0007669"/>
    <property type="project" value="TreeGrafter"/>
</dbReference>
<evidence type="ECO:0000313" key="13">
    <source>
        <dbReference type="Ensembl" id="ENSPMGP00000000256.1"/>
    </source>
</evidence>
<keyword evidence="6 11" id="KW-0472">Membrane</keyword>
<feature type="transmembrane region" description="Helical" evidence="11">
    <location>
        <begin position="34"/>
        <end position="55"/>
    </location>
</feature>
<dbReference type="PRINTS" id="PR00657">
    <property type="entry name" value="CCCHEMOKINER"/>
</dbReference>
<feature type="transmembrane region" description="Helical" evidence="11">
    <location>
        <begin position="106"/>
        <end position="129"/>
    </location>
</feature>
<evidence type="ECO:0000256" key="4">
    <source>
        <dbReference type="ARBA" id="ARBA00022989"/>
    </source>
</evidence>
<dbReference type="Pfam" id="PF00001">
    <property type="entry name" value="7tm_1"/>
    <property type="match status" value="1"/>
</dbReference>
<comment type="subcellular location">
    <subcellularLocation>
        <location evidence="1">Cell membrane</location>
        <topology evidence="1">Multi-pass membrane protein</topology>
    </subcellularLocation>
</comment>
<keyword evidence="3 10" id="KW-0812">Transmembrane</keyword>
<keyword evidence="9 10" id="KW-0807">Transducer</keyword>
<keyword evidence="7" id="KW-1015">Disulfide bond</keyword>
<keyword evidence="2" id="KW-1003">Cell membrane</keyword>
<protein>
    <recommendedName>
        <fullName evidence="12">G-protein coupled receptors family 1 profile domain-containing protein</fullName>
    </recommendedName>
</protein>
<dbReference type="PANTHER" id="PTHR10489:SF730">
    <property type="entry name" value="CHEMOKINE XC RECEPTOR 1"/>
    <property type="match status" value="1"/>
</dbReference>
<proteinExistence type="inferred from homology"/>
<comment type="similarity">
    <text evidence="10">Belongs to the G-protein coupled receptor 1 family.</text>
</comment>
<evidence type="ECO:0000256" key="6">
    <source>
        <dbReference type="ARBA" id="ARBA00023136"/>
    </source>
</evidence>
<evidence type="ECO:0000256" key="11">
    <source>
        <dbReference type="SAM" id="Phobius"/>
    </source>
</evidence>
<keyword evidence="4 11" id="KW-1133">Transmembrane helix</keyword>
<name>A0A3B3Z788_9GOBI</name>
<feature type="domain" description="G-protein coupled receptors family 1 profile" evidence="12">
    <location>
        <begin position="46"/>
        <end position="288"/>
    </location>
</feature>
<feature type="transmembrane region" description="Helical" evidence="11">
    <location>
        <begin position="67"/>
        <end position="86"/>
    </location>
</feature>
<evidence type="ECO:0000256" key="7">
    <source>
        <dbReference type="ARBA" id="ARBA00023157"/>
    </source>
</evidence>
<keyword evidence="5 10" id="KW-0297">G-protein coupled receptor</keyword>
<evidence type="ECO:0000256" key="10">
    <source>
        <dbReference type="RuleBase" id="RU000688"/>
    </source>
</evidence>
<reference evidence="13" key="1">
    <citation type="submission" date="2025-08" db="UniProtKB">
        <authorList>
            <consortium name="Ensembl"/>
        </authorList>
    </citation>
    <scope>IDENTIFICATION</scope>
</reference>
<feature type="transmembrane region" description="Helical" evidence="11">
    <location>
        <begin position="141"/>
        <end position="166"/>
    </location>
</feature>
<dbReference type="GO" id="GO:0019722">
    <property type="term" value="P:calcium-mediated signaling"/>
    <property type="evidence" value="ECO:0007669"/>
    <property type="project" value="TreeGrafter"/>
</dbReference>
<dbReference type="FunFam" id="1.20.1070.10:FF:000130">
    <property type="entry name" value="Chemokine (C-C motif) receptor 2"/>
    <property type="match status" value="1"/>
</dbReference>
<dbReference type="Proteomes" id="UP000261520">
    <property type="component" value="Unplaced"/>
</dbReference>
<evidence type="ECO:0000256" key="8">
    <source>
        <dbReference type="ARBA" id="ARBA00023170"/>
    </source>
</evidence>
<dbReference type="GO" id="GO:0019957">
    <property type="term" value="F:C-C chemokine binding"/>
    <property type="evidence" value="ECO:0007669"/>
    <property type="project" value="TreeGrafter"/>
</dbReference>
<dbReference type="GO" id="GO:0007204">
    <property type="term" value="P:positive regulation of cytosolic calcium ion concentration"/>
    <property type="evidence" value="ECO:0007669"/>
    <property type="project" value="TreeGrafter"/>
</dbReference>
<keyword evidence="14" id="KW-1185">Reference proteome</keyword>
<dbReference type="SMART" id="SM01381">
    <property type="entry name" value="7TM_GPCR_Srsx"/>
    <property type="match status" value="1"/>
</dbReference>
<evidence type="ECO:0000313" key="14">
    <source>
        <dbReference type="Proteomes" id="UP000261520"/>
    </source>
</evidence>
<dbReference type="AlphaFoldDB" id="A0A3B3Z788"/>
<evidence type="ECO:0000256" key="9">
    <source>
        <dbReference type="ARBA" id="ARBA00023224"/>
    </source>
</evidence>
<dbReference type="Ensembl" id="ENSPMGT00000000271.1">
    <property type="protein sequence ID" value="ENSPMGP00000000256.1"/>
    <property type="gene ID" value="ENSPMGG00000000275.1"/>
</dbReference>
<dbReference type="GO" id="GO:0016493">
    <property type="term" value="F:C-C chemokine receptor activity"/>
    <property type="evidence" value="ECO:0007669"/>
    <property type="project" value="TreeGrafter"/>
</dbReference>
<feature type="transmembrane region" description="Helical" evidence="11">
    <location>
        <begin position="228"/>
        <end position="249"/>
    </location>
</feature>
<keyword evidence="8 10" id="KW-0675">Receptor</keyword>
<dbReference type="GO" id="GO:0006955">
    <property type="term" value="P:immune response"/>
    <property type="evidence" value="ECO:0007669"/>
    <property type="project" value="TreeGrafter"/>
</dbReference>
<dbReference type="PRINTS" id="PR00237">
    <property type="entry name" value="GPCRRHODOPSN"/>
</dbReference>
<feature type="transmembrane region" description="Helical" evidence="11">
    <location>
        <begin position="186"/>
        <end position="207"/>
    </location>
</feature>
<dbReference type="PROSITE" id="PS50262">
    <property type="entry name" value="G_PROTEIN_RECEP_F1_2"/>
    <property type="match status" value="1"/>
</dbReference>
<sequence>MNSTTSNYDYVDEYENEDCNVTNSVKFGQTFNPVFFSVVVILSVFGNLLVVIILVKYENLKSITNAFILHLAISDLLFTASLPFWVYYHVKGTWLLGEAACKSVNFVFYIGFYSSGFLLILMTIHRYIAVVNPLSDIVSTTGLYCILAPIVIWLVSIVAAIPYYIFTQVNDDNFCGYIANSDISFWGIYQQIALFTLTSLVFIFCYSQIIWRLLRPTGQRRKSKTLKVIFTLMVVFFLGWAPYNVILFLQSHPEVRNNDCETYTALEYAFNISRLLAFSHCCLNPVFYVFVGVKFKNHLMRFVKDLGHSSTKQTSSSVRSRQSRMTITSITSGEEMSL</sequence>
<feature type="transmembrane region" description="Helical" evidence="11">
    <location>
        <begin position="269"/>
        <end position="291"/>
    </location>
</feature>
<evidence type="ECO:0000256" key="1">
    <source>
        <dbReference type="ARBA" id="ARBA00004651"/>
    </source>
</evidence>
<dbReference type="PANTHER" id="PTHR10489">
    <property type="entry name" value="CELL ADHESION MOLECULE"/>
    <property type="match status" value="1"/>
</dbReference>
<evidence type="ECO:0000256" key="3">
    <source>
        <dbReference type="ARBA" id="ARBA00022692"/>
    </source>
</evidence>
<dbReference type="STRING" id="409849.ENSPMGP00000000256"/>
<dbReference type="InterPro" id="IPR000276">
    <property type="entry name" value="GPCR_Rhodpsn"/>
</dbReference>
<dbReference type="InterPro" id="IPR000355">
    <property type="entry name" value="Chemokine_rcpt"/>
</dbReference>
<dbReference type="Gene3D" id="1.20.1070.10">
    <property type="entry name" value="Rhodopsin 7-helix transmembrane proteins"/>
    <property type="match status" value="1"/>
</dbReference>
<dbReference type="PROSITE" id="PS00237">
    <property type="entry name" value="G_PROTEIN_RECEP_F1_1"/>
    <property type="match status" value="1"/>
</dbReference>
<dbReference type="InterPro" id="IPR017452">
    <property type="entry name" value="GPCR_Rhodpsn_7TM"/>
</dbReference>
<accession>A0A3B3Z788</accession>
<dbReference type="SUPFAM" id="SSF81321">
    <property type="entry name" value="Family A G protein-coupled receptor-like"/>
    <property type="match status" value="1"/>
</dbReference>
<reference evidence="13" key="2">
    <citation type="submission" date="2025-09" db="UniProtKB">
        <authorList>
            <consortium name="Ensembl"/>
        </authorList>
    </citation>
    <scope>IDENTIFICATION</scope>
</reference>
<evidence type="ECO:0000256" key="2">
    <source>
        <dbReference type="ARBA" id="ARBA00022475"/>
    </source>
</evidence>
<organism evidence="13 14">
    <name type="scientific">Periophthalmus magnuspinnatus</name>
    <dbReference type="NCBI Taxonomy" id="409849"/>
    <lineage>
        <taxon>Eukaryota</taxon>
        <taxon>Metazoa</taxon>
        <taxon>Chordata</taxon>
        <taxon>Craniata</taxon>
        <taxon>Vertebrata</taxon>
        <taxon>Euteleostomi</taxon>
        <taxon>Actinopterygii</taxon>
        <taxon>Neopterygii</taxon>
        <taxon>Teleostei</taxon>
        <taxon>Neoteleostei</taxon>
        <taxon>Acanthomorphata</taxon>
        <taxon>Gobiaria</taxon>
        <taxon>Gobiiformes</taxon>
        <taxon>Gobioidei</taxon>
        <taxon>Gobiidae</taxon>
        <taxon>Oxudercinae</taxon>
        <taxon>Periophthalmus</taxon>
    </lineage>
</organism>
<evidence type="ECO:0000256" key="5">
    <source>
        <dbReference type="ARBA" id="ARBA00023040"/>
    </source>
</evidence>